<comment type="caution">
    <text evidence="2">The sequence shown here is derived from an EMBL/GenBank/DDBJ whole genome shotgun (WGS) entry which is preliminary data.</text>
</comment>
<feature type="compositionally biased region" description="Polar residues" evidence="1">
    <location>
        <begin position="76"/>
        <end position="86"/>
    </location>
</feature>
<protein>
    <submittedName>
        <fullName evidence="2">Uncharacterized protein</fullName>
    </submittedName>
</protein>
<organism evidence="2 3">
    <name type="scientific">Schizophyllum amplum</name>
    <dbReference type="NCBI Taxonomy" id="97359"/>
    <lineage>
        <taxon>Eukaryota</taxon>
        <taxon>Fungi</taxon>
        <taxon>Dikarya</taxon>
        <taxon>Basidiomycota</taxon>
        <taxon>Agaricomycotina</taxon>
        <taxon>Agaricomycetes</taxon>
        <taxon>Agaricomycetidae</taxon>
        <taxon>Agaricales</taxon>
        <taxon>Schizophyllaceae</taxon>
        <taxon>Schizophyllum</taxon>
    </lineage>
</organism>
<gene>
    <name evidence="2" type="ORF">BD626DRAFT_574003</name>
</gene>
<reference evidence="2 3" key="1">
    <citation type="journal article" date="2019" name="New Phytol.">
        <title>Comparative genomics reveals unique wood-decay strategies and fruiting body development in the Schizophyllaceae.</title>
        <authorList>
            <person name="Almasi E."/>
            <person name="Sahu N."/>
            <person name="Krizsan K."/>
            <person name="Balint B."/>
            <person name="Kovacs G.M."/>
            <person name="Kiss B."/>
            <person name="Cseklye J."/>
            <person name="Drula E."/>
            <person name="Henrissat B."/>
            <person name="Nagy I."/>
            <person name="Chovatia M."/>
            <person name="Adam C."/>
            <person name="LaButti K."/>
            <person name="Lipzen A."/>
            <person name="Riley R."/>
            <person name="Grigoriev I.V."/>
            <person name="Nagy L.G."/>
        </authorList>
    </citation>
    <scope>NUCLEOTIDE SEQUENCE [LARGE SCALE GENOMIC DNA]</scope>
    <source>
        <strain evidence="2 3">NL-1724</strain>
    </source>
</reference>
<name>A0A550BZN8_9AGAR</name>
<feature type="compositionally biased region" description="Basic and acidic residues" evidence="1">
    <location>
        <begin position="1"/>
        <end position="23"/>
    </location>
</feature>
<sequence>MSRASSEESRLSTRIDEEHDGRAGETGWVHAPVYPSFNAAGPRGQKRARSPSPAPPPVMHHDNTQRRPHPSRGRRTSASAHGTSPTHAMGRRRSWKHDRVSALQGRDWAVAAAGESATNGAEATSTSRPQWRSGDQTRQFPHLTQGQVHSHNAEDVMRGRGKLRELRPAPTSSSRSWDMEAFSFSVRHPKLRHNLGRWIGTSPEARRGNVRLL</sequence>
<dbReference type="AlphaFoldDB" id="A0A550BZN8"/>
<keyword evidence="3" id="KW-1185">Reference proteome</keyword>
<evidence type="ECO:0000256" key="1">
    <source>
        <dbReference type="SAM" id="MobiDB-lite"/>
    </source>
</evidence>
<evidence type="ECO:0000313" key="3">
    <source>
        <dbReference type="Proteomes" id="UP000320762"/>
    </source>
</evidence>
<dbReference type="Proteomes" id="UP000320762">
    <property type="component" value="Unassembled WGS sequence"/>
</dbReference>
<dbReference type="EMBL" id="VDMD01000040">
    <property type="protein sequence ID" value="TRM58022.1"/>
    <property type="molecule type" value="Genomic_DNA"/>
</dbReference>
<accession>A0A550BZN8</accession>
<evidence type="ECO:0000313" key="2">
    <source>
        <dbReference type="EMBL" id="TRM58022.1"/>
    </source>
</evidence>
<feature type="region of interest" description="Disordered" evidence="1">
    <location>
        <begin position="113"/>
        <end position="137"/>
    </location>
</feature>
<feature type="region of interest" description="Disordered" evidence="1">
    <location>
        <begin position="1"/>
        <end position="101"/>
    </location>
</feature>
<feature type="compositionally biased region" description="Basic residues" evidence="1">
    <location>
        <begin position="66"/>
        <end position="75"/>
    </location>
</feature>
<proteinExistence type="predicted"/>
<feature type="compositionally biased region" description="Polar residues" evidence="1">
    <location>
        <begin position="116"/>
        <end position="137"/>
    </location>
</feature>